<dbReference type="AlphaFoldDB" id="A0A812SS93"/>
<gene>
    <name evidence="2" type="ORF">SPIL2461_LOCUS12787</name>
</gene>
<reference evidence="2" key="1">
    <citation type="submission" date="2021-02" db="EMBL/GenBank/DDBJ databases">
        <authorList>
            <person name="Dougan E. K."/>
            <person name="Rhodes N."/>
            <person name="Thang M."/>
            <person name="Chan C."/>
        </authorList>
    </citation>
    <scope>NUCLEOTIDE SEQUENCE</scope>
</reference>
<evidence type="ECO:0000313" key="2">
    <source>
        <dbReference type="EMBL" id="CAE7495597.1"/>
    </source>
</evidence>
<dbReference type="Proteomes" id="UP000649617">
    <property type="component" value="Unassembled WGS sequence"/>
</dbReference>
<dbReference type="EMBL" id="CAJNIZ010026853">
    <property type="protein sequence ID" value="CAE7495597.1"/>
    <property type="molecule type" value="Genomic_DNA"/>
</dbReference>
<evidence type="ECO:0000256" key="1">
    <source>
        <dbReference type="SAM" id="MobiDB-lite"/>
    </source>
</evidence>
<protein>
    <submittedName>
        <fullName evidence="2">Uncharacterized protein</fullName>
    </submittedName>
</protein>
<sequence>MKRPAAQDAQPTQGQAKAKAKAKSASSTILEGAVVDLEDDCEVCEGGEEEMKTEDPEVSFRLDETATSTKDRSKNLKFQALLKSGLLPDWLVSQWKKSETMKGAKIETQRRLVNLAIDRDPSSGKLMLNTNKGFFKTIKAAYTKSESKEKTKSLPKSLFKRRFNLSEETFQQGLLDGDFHEVRTKEGKLKYCWDEEQQATTKGKVAKSHVETNQQASEQDAKAFQHSASSWKIGLFDKASGSRDPALLAIEDRKVQLSNEQWEVAKKQLGADMVSIDRLTSAVHRLIKSMDKSNKLYGDLSFVFHEHVYSG</sequence>
<keyword evidence="3" id="KW-1185">Reference proteome</keyword>
<name>A0A812SS93_SYMPI</name>
<evidence type="ECO:0000313" key="3">
    <source>
        <dbReference type="Proteomes" id="UP000649617"/>
    </source>
</evidence>
<organism evidence="2 3">
    <name type="scientific">Symbiodinium pilosum</name>
    <name type="common">Dinoflagellate</name>
    <dbReference type="NCBI Taxonomy" id="2952"/>
    <lineage>
        <taxon>Eukaryota</taxon>
        <taxon>Sar</taxon>
        <taxon>Alveolata</taxon>
        <taxon>Dinophyceae</taxon>
        <taxon>Suessiales</taxon>
        <taxon>Symbiodiniaceae</taxon>
        <taxon>Symbiodinium</taxon>
    </lineage>
</organism>
<comment type="caution">
    <text evidence="2">The sequence shown here is derived from an EMBL/GenBank/DDBJ whole genome shotgun (WGS) entry which is preliminary data.</text>
</comment>
<accession>A0A812SS93</accession>
<feature type="region of interest" description="Disordered" evidence="1">
    <location>
        <begin position="1"/>
        <end position="26"/>
    </location>
</feature>
<dbReference type="OrthoDB" id="448381at2759"/>
<feature type="non-terminal residue" evidence="2">
    <location>
        <position position="311"/>
    </location>
</feature>
<proteinExistence type="predicted"/>